<gene>
    <name evidence="9" type="ORF">DMAD_00682</name>
</gene>
<dbReference type="SMART" id="SM00320">
    <property type="entry name" value="WD40"/>
    <property type="match status" value="5"/>
</dbReference>
<proteinExistence type="inferred from homology"/>
<evidence type="ECO:0000256" key="3">
    <source>
        <dbReference type="ARBA" id="ARBA00022574"/>
    </source>
</evidence>
<evidence type="ECO:0000256" key="6">
    <source>
        <dbReference type="PROSITE-ProRule" id="PRU00221"/>
    </source>
</evidence>
<dbReference type="PROSITE" id="PS50294">
    <property type="entry name" value="WD_REPEATS_REGION"/>
    <property type="match status" value="3"/>
</dbReference>
<evidence type="ECO:0000256" key="1">
    <source>
        <dbReference type="ARBA" id="ARBA00004123"/>
    </source>
</evidence>
<evidence type="ECO:0000313" key="9">
    <source>
        <dbReference type="EMBL" id="BFG00759.1"/>
    </source>
</evidence>
<feature type="repeat" description="WD" evidence="6">
    <location>
        <begin position="564"/>
        <end position="605"/>
    </location>
</feature>
<dbReference type="PANTHER" id="PTHR19879">
    <property type="entry name" value="TRANSCRIPTION INITIATION FACTOR TFIID"/>
    <property type="match status" value="1"/>
</dbReference>
<feature type="repeat" description="WD" evidence="6">
    <location>
        <begin position="440"/>
        <end position="481"/>
    </location>
</feature>
<dbReference type="Pfam" id="PF00400">
    <property type="entry name" value="WD40"/>
    <property type="match status" value="5"/>
</dbReference>
<dbReference type="PRINTS" id="PR00320">
    <property type="entry name" value="GPROTEINBRPT"/>
</dbReference>
<evidence type="ECO:0000256" key="7">
    <source>
        <dbReference type="SAM" id="MobiDB-lite"/>
    </source>
</evidence>
<feature type="repeat" description="WD" evidence="6">
    <location>
        <begin position="522"/>
        <end position="563"/>
    </location>
</feature>
<keyword evidence="4" id="KW-0677">Repeat</keyword>
<dbReference type="PANTHER" id="PTHR19879:SF1">
    <property type="entry name" value="CANNONBALL-RELATED"/>
    <property type="match status" value="1"/>
</dbReference>
<evidence type="ECO:0000256" key="2">
    <source>
        <dbReference type="ARBA" id="ARBA00009435"/>
    </source>
</evidence>
<sequence>MKNNKKKGTSNKKKWRKEKQPKEKNVNDNAKATKLAEDKSSFDRDYRKVLHDINNVIVEMNASLPEKVNETSNQLDKENIESVPEPSHTVQPEETLQPVEIIETQQPMELPQPLESVKHIELLEPIKPMETLQAIELLEPLEPVDDIELLEPIEPIEPPQSPTKPLPPIEPGIVSTHNTHLLEDVKDFYDGNSIVISPTGESLYFNAIEDETILEEYEQAFYATLKIVGAVANEHKYEIFLLLYPMMAMAYMQMIFSDQVERATGFLEQAAKHLDGSYNRRIEKLRRIRAYDQLPERALELLASADRVEMAMACPTFHLYIHCVEDWTLGQQNKLLDHFAIRSYNEDVPVKEWKLSGQPQLERLVHSEVPLPRHSPLDRSRQPKIFLFASKQRLSKALCTTISNDLSMVAVGTSRHYVQICIGIDPMRQKTAYWRSDMVLHRHGGPVTSIAFAPSDRFMLSCSQDLTMCLWCVHSWNCVSTYTDHLCTYVAFAPRGFSFATASNDGVARVWGANSRQPVLECKGHLADMKVCVFHESGQYLATGSADCTVRIWHLYRSGQVRVFRGHRDNITALAYSKCGRYLISGSHDARIIVWDTIIGRSLRKLQFHTSPIRAMAVDMDNNTLAVGGHNRLSFWDLQLLVNTVCEDEAEEDEVGTTKELLHSSYEYLESPISCLGFIGPHSLLAVVGDPAPNDSTDNPNVEDNVSVAVECDKEEGSVAGVAPS</sequence>
<dbReference type="GO" id="GO:0016251">
    <property type="term" value="F:RNA polymerase II general transcription initiation factor activity"/>
    <property type="evidence" value="ECO:0007669"/>
    <property type="project" value="TreeGrafter"/>
</dbReference>
<dbReference type="InterPro" id="IPR020472">
    <property type="entry name" value="WD40_PAC1"/>
</dbReference>
<evidence type="ECO:0000256" key="4">
    <source>
        <dbReference type="ARBA" id="ARBA00022737"/>
    </source>
</evidence>
<dbReference type="Proteomes" id="UP001500889">
    <property type="component" value="Chromosome A"/>
</dbReference>
<feature type="compositionally biased region" description="Basic and acidic residues" evidence="7">
    <location>
        <begin position="34"/>
        <end position="43"/>
    </location>
</feature>
<dbReference type="Gene3D" id="1.25.40.500">
    <property type="entry name" value="TFIID subunit TAF5, NTD2 domain"/>
    <property type="match status" value="1"/>
</dbReference>
<keyword evidence="5" id="KW-0539">Nucleus</keyword>
<dbReference type="CDD" id="cd00200">
    <property type="entry name" value="WD40"/>
    <property type="match status" value="1"/>
</dbReference>
<dbReference type="SUPFAM" id="SSF160897">
    <property type="entry name" value="Taf5 N-terminal domain-like"/>
    <property type="match status" value="1"/>
</dbReference>
<comment type="similarity">
    <text evidence="2">Belongs to the WD repeat TAF5 family.</text>
</comment>
<dbReference type="InterPro" id="IPR007582">
    <property type="entry name" value="TFIID_NTD2"/>
</dbReference>
<dbReference type="Gene3D" id="2.130.10.10">
    <property type="entry name" value="YVTN repeat-like/Quinoprotein amine dehydrogenase"/>
    <property type="match status" value="1"/>
</dbReference>
<evidence type="ECO:0000313" key="10">
    <source>
        <dbReference type="Proteomes" id="UP001500889"/>
    </source>
</evidence>
<dbReference type="InterPro" id="IPR015943">
    <property type="entry name" value="WD40/YVTN_repeat-like_dom_sf"/>
</dbReference>
<organism evidence="9 10">
    <name type="scientific">Drosophila madeirensis</name>
    <name type="common">Fruit fly</name>
    <dbReference type="NCBI Taxonomy" id="30013"/>
    <lineage>
        <taxon>Eukaryota</taxon>
        <taxon>Metazoa</taxon>
        <taxon>Ecdysozoa</taxon>
        <taxon>Arthropoda</taxon>
        <taxon>Hexapoda</taxon>
        <taxon>Insecta</taxon>
        <taxon>Pterygota</taxon>
        <taxon>Neoptera</taxon>
        <taxon>Endopterygota</taxon>
        <taxon>Diptera</taxon>
        <taxon>Brachycera</taxon>
        <taxon>Muscomorpha</taxon>
        <taxon>Ephydroidea</taxon>
        <taxon>Drosophilidae</taxon>
        <taxon>Drosophila</taxon>
        <taxon>Sophophora</taxon>
    </lineage>
</organism>
<name>A0AAU9FZD3_DROMD</name>
<dbReference type="InterPro" id="IPR036322">
    <property type="entry name" value="WD40_repeat_dom_sf"/>
</dbReference>
<dbReference type="Pfam" id="PF04494">
    <property type="entry name" value="TFIID_NTD2"/>
    <property type="match status" value="1"/>
</dbReference>
<feature type="compositionally biased region" description="Basic residues" evidence="7">
    <location>
        <begin position="1"/>
        <end position="17"/>
    </location>
</feature>
<dbReference type="EMBL" id="AP029266">
    <property type="protein sequence ID" value="BFG00759.1"/>
    <property type="molecule type" value="Genomic_DNA"/>
</dbReference>
<keyword evidence="10" id="KW-1185">Reference proteome</keyword>
<reference evidence="9 10" key="1">
    <citation type="submission" date="2024-02" db="EMBL/GenBank/DDBJ databases">
        <title>A chromosome-level genome assembly of Drosophila madeirensis, a fruit fly species endemic to Madeira island.</title>
        <authorList>
            <person name="Tomihara K."/>
            <person name="Llopart A."/>
            <person name="Yamamoto D."/>
        </authorList>
    </citation>
    <scope>NUCLEOTIDE SEQUENCE [LARGE SCALE GENOMIC DNA]</scope>
    <source>
        <strain evidence="9 10">RF1</strain>
    </source>
</reference>
<dbReference type="PROSITE" id="PS50082">
    <property type="entry name" value="WD_REPEATS_2"/>
    <property type="match status" value="4"/>
</dbReference>
<dbReference type="InterPro" id="IPR037264">
    <property type="entry name" value="TFIID_NTD2_sf"/>
</dbReference>
<dbReference type="AlphaFoldDB" id="A0AAU9FZD3"/>
<dbReference type="GO" id="GO:0005634">
    <property type="term" value="C:nucleus"/>
    <property type="evidence" value="ECO:0007669"/>
    <property type="project" value="UniProtKB-SubCell"/>
</dbReference>
<evidence type="ECO:0000259" key="8">
    <source>
        <dbReference type="Pfam" id="PF04494"/>
    </source>
</evidence>
<feature type="domain" description="TFIID subunit TAF5 NTD2" evidence="8">
    <location>
        <begin position="215"/>
        <end position="326"/>
    </location>
</feature>
<feature type="region of interest" description="Disordered" evidence="7">
    <location>
        <begin position="1"/>
        <end position="43"/>
    </location>
</feature>
<comment type="subcellular location">
    <subcellularLocation>
        <location evidence="1">Nucleus</location>
    </subcellularLocation>
</comment>
<dbReference type="InterPro" id="IPR001680">
    <property type="entry name" value="WD40_rpt"/>
</dbReference>
<protein>
    <recommendedName>
        <fullName evidence="8">TFIID subunit TAF5 NTD2 domain-containing protein</fullName>
    </recommendedName>
</protein>
<evidence type="ECO:0000256" key="5">
    <source>
        <dbReference type="ARBA" id="ARBA00023242"/>
    </source>
</evidence>
<feature type="repeat" description="WD" evidence="6">
    <location>
        <begin position="490"/>
        <end position="521"/>
    </location>
</feature>
<accession>A0AAU9FZD3</accession>
<dbReference type="CDD" id="cd08044">
    <property type="entry name" value="TAF5_NTD2"/>
    <property type="match status" value="1"/>
</dbReference>
<keyword evidence="3 6" id="KW-0853">WD repeat</keyword>
<dbReference type="SUPFAM" id="SSF50978">
    <property type="entry name" value="WD40 repeat-like"/>
    <property type="match status" value="1"/>
</dbReference>